<reference evidence="11 12" key="1">
    <citation type="submission" date="2020-02" db="EMBL/GenBank/DDBJ databases">
        <title>Draft genome sequence of Haematococcus lacustris strain NIES-144.</title>
        <authorList>
            <person name="Morimoto D."/>
            <person name="Nakagawa S."/>
            <person name="Yoshida T."/>
            <person name="Sawayama S."/>
        </authorList>
    </citation>
    <scope>NUCLEOTIDE SEQUENCE [LARGE SCALE GENOMIC DNA]</scope>
    <source>
        <strain evidence="11 12">NIES-144</strain>
    </source>
</reference>
<name>A0A699Z147_HAELA</name>
<dbReference type="GO" id="GO:0005634">
    <property type="term" value="C:nucleus"/>
    <property type="evidence" value="ECO:0007669"/>
    <property type="project" value="UniProtKB-SubCell"/>
</dbReference>
<evidence type="ECO:0000256" key="5">
    <source>
        <dbReference type="ARBA" id="ARBA00022776"/>
    </source>
</evidence>
<evidence type="ECO:0000256" key="1">
    <source>
        <dbReference type="ARBA" id="ARBA00004123"/>
    </source>
</evidence>
<keyword evidence="3" id="KW-0158">Chromosome</keyword>
<dbReference type="Pfam" id="PF03980">
    <property type="entry name" value="Nnf1"/>
    <property type="match status" value="1"/>
</dbReference>
<keyword evidence="9" id="KW-0137">Centromere</keyword>
<comment type="caution">
    <text evidence="11">The sequence shown here is derived from an EMBL/GenBank/DDBJ whole genome shotgun (WGS) entry which is preliminary data.</text>
</comment>
<dbReference type="AlphaFoldDB" id="A0A699Z147"/>
<dbReference type="GO" id="GO:0051301">
    <property type="term" value="P:cell division"/>
    <property type="evidence" value="ECO:0007669"/>
    <property type="project" value="UniProtKB-KW"/>
</dbReference>
<keyword evidence="6" id="KW-0995">Kinetochore</keyword>
<dbReference type="InterPro" id="IPR007128">
    <property type="entry name" value="PMF1/Nnf1"/>
</dbReference>
<feature type="non-terminal residue" evidence="11">
    <location>
        <position position="1"/>
    </location>
</feature>
<evidence type="ECO:0000256" key="3">
    <source>
        <dbReference type="ARBA" id="ARBA00022454"/>
    </source>
</evidence>
<evidence type="ECO:0000313" key="12">
    <source>
        <dbReference type="Proteomes" id="UP000485058"/>
    </source>
</evidence>
<evidence type="ECO:0000256" key="4">
    <source>
        <dbReference type="ARBA" id="ARBA00022618"/>
    </source>
</evidence>
<feature type="region of interest" description="Disordered" evidence="10">
    <location>
        <begin position="152"/>
        <end position="181"/>
    </location>
</feature>
<sequence>MLFSSFTRCLNYGLRTPSLQELGVHFPGLPVPVVAALLDLYLQVLSHIRSHSLEEFGDICREYGMDEKLAALDQMCAATQPINATEQSGSVDIAAAVQGAETAARMQAMGQEAAHLQAALTQAVACRDQLRQVVIQKRAAAQQLAEAYKSLGTDVQQQASTRESVTGSGAELGAEASSVQC</sequence>
<evidence type="ECO:0000313" key="11">
    <source>
        <dbReference type="EMBL" id="GFH12744.1"/>
    </source>
</evidence>
<evidence type="ECO:0000256" key="6">
    <source>
        <dbReference type="ARBA" id="ARBA00022838"/>
    </source>
</evidence>
<gene>
    <name evidence="11" type="ORF">HaLaN_08487</name>
</gene>
<evidence type="ECO:0000256" key="7">
    <source>
        <dbReference type="ARBA" id="ARBA00023242"/>
    </source>
</evidence>
<evidence type="ECO:0000256" key="9">
    <source>
        <dbReference type="ARBA" id="ARBA00023328"/>
    </source>
</evidence>
<proteinExistence type="predicted"/>
<keyword evidence="8" id="KW-0131">Cell cycle</keyword>
<feature type="compositionally biased region" description="Polar residues" evidence="10">
    <location>
        <begin position="153"/>
        <end position="167"/>
    </location>
</feature>
<keyword evidence="7" id="KW-0539">Nucleus</keyword>
<dbReference type="EMBL" id="BLLF01000535">
    <property type="protein sequence ID" value="GFH12744.1"/>
    <property type="molecule type" value="Genomic_DNA"/>
</dbReference>
<comment type="subcellular location">
    <subcellularLocation>
        <location evidence="2">Chromosome</location>
        <location evidence="2">Centromere</location>
        <location evidence="2">Kinetochore</location>
    </subcellularLocation>
    <subcellularLocation>
        <location evidence="1">Nucleus</location>
    </subcellularLocation>
</comment>
<evidence type="ECO:0000256" key="2">
    <source>
        <dbReference type="ARBA" id="ARBA00004629"/>
    </source>
</evidence>
<evidence type="ECO:0000256" key="10">
    <source>
        <dbReference type="SAM" id="MobiDB-lite"/>
    </source>
</evidence>
<keyword evidence="4" id="KW-0132">Cell division</keyword>
<keyword evidence="5" id="KW-0498">Mitosis</keyword>
<dbReference type="Proteomes" id="UP000485058">
    <property type="component" value="Unassembled WGS sequence"/>
</dbReference>
<protein>
    <submittedName>
        <fullName evidence="11">Uncharacterized protein</fullName>
    </submittedName>
</protein>
<dbReference type="GO" id="GO:0000444">
    <property type="term" value="C:MIS12/MIND type complex"/>
    <property type="evidence" value="ECO:0007669"/>
    <property type="project" value="InterPro"/>
</dbReference>
<accession>A0A699Z147</accession>
<organism evidence="11 12">
    <name type="scientific">Haematococcus lacustris</name>
    <name type="common">Green alga</name>
    <name type="synonym">Haematococcus pluvialis</name>
    <dbReference type="NCBI Taxonomy" id="44745"/>
    <lineage>
        <taxon>Eukaryota</taxon>
        <taxon>Viridiplantae</taxon>
        <taxon>Chlorophyta</taxon>
        <taxon>core chlorophytes</taxon>
        <taxon>Chlorophyceae</taxon>
        <taxon>CS clade</taxon>
        <taxon>Chlamydomonadales</taxon>
        <taxon>Haematococcaceae</taxon>
        <taxon>Haematococcus</taxon>
    </lineage>
</organism>
<keyword evidence="12" id="KW-1185">Reference proteome</keyword>
<evidence type="ECO:0000256" key="8">
    <source>
        <dbReference type="ARBA" id="ARBA00023306"/>
    </source>
</evidence>